<sequence length="767" mass="81523">MNPLTRRGLLLSGAAAAIVGSLPTRAHAADDFALMRQQWRAQLVAEGYDPADPAIAPVLTRIADTAQSWWNSMNKAANRTYLWSDAQLSQHQSFAISRSFDRLRAMALAYATPGSRLAGNATLLTDLIGGFEWMVANFYKETGSIVGNWYEWQISGPTWFNDAIVLVYDRLSAAQIAKYTRAVAHYTPAPFGTAANRALSSYVVVGWGVLAGNATAVGSGVNGLGPVFPYVTSGDGFYRDGSFIQHGAHPYTGTYGTLLLEAIAPLACTVANTTWQVNTATVMAWYRDSFDPVMWRGALMDTVAGRTIARFDETERVHYQRVLKAGLALAPSAPAADRAWLRSVLKEWLLCDPESDPTPTDTVPSLLAARALVADGSVARRGELVVSKVFPRMDRIVHRRPTWALAVSMYSARIANFESINGENLRGWTTAEGAAYLYVNGSRQYVDGYWPTVNPIRLPGTTVDVRSRAQGEGAGAKSPNRWAGGASLGGRYTAGGMNVAVQGGTLGLQKSWMCFDDFVVALGTGIKATGGHRIETVVENRRLSAAANETVLVNGSVVVPASGDTATIAKVRWLHLAGTGGYVFPAPVTLGLIRQVRTRRWADITTHQSWALTTPITHTYLTAWLDHGINPNGQAYAYVMLPTATPAQTEAFAASQGASVLANTSNAQVVRAGGVTCANLWQPGTASIVTANQGVSAVISTGEGLATVALADPKHATTTMTATIALTATSVVSADAGLQVTSLNPLTINANLTGAAGSTKSVQVRTA</sequence>
<organism evidence="8 9">
    <name type="scientific">Tenggerimyces flavus</name>
    <dbReference type="NCBI Taxonomy" id="1708749"/>
    <lineage>
        <taxon>Bacteria</taxon>
        <taxon>Bacillati</taxon>
        <taxon>Actinomycetota</taxon>
        <taxon>Actinomycetes</taxon>
        <taxon>Propionibacteriales</taxon>
        <taxon>Nocardioidaceae</taxon>
        <taxon>Tenggerimyces</taxon>
    </lineage>
</organism>
<evidence type="ECO:0000256" key="1">
    <source>
        <dbReference type="ARBA" id="ARBA00006699"/>
    </source>
</evidence>
<dbReference type="SUPFAM" id="SSF48230">
    <property type="entry name" value="Chondroitin AC/alginate lyase"/>
    <property type="match status" value="1"/>
</dbReference>
<dbReference type="InterPro" id="IPR003159">
    <property type="entry name" value="Lyase_8_central_dom"/>
</dbReference>
<dbReference type="InterPro" id="IPR006311">
    <property type="entry name" value="TAT_signal"/>
</dbReference>
<dbReference type="InterPro" id="IPR011013">
    <property type="entry name" value="Gal_mutarotase_sf_dom"/>
</dbReference>
<dbReference type="Gene3D" id="2.60.220.10">
    <property type="entry name" value="Polysaccharide lyase family 8-like, C-terminal"/>
    <property type="match status" value="1"/>
</dbReference>
<dbReference type="EMBL" id="JBHRZH010000004">
    <property type="protein sequence ID" value="MFC3760068.1"/>
    <property type="molecule type" value="Genomic_DNA"/>
</dbReference>
<dbReference type="Gene3D" id="1.50.10.100">
    <property type="entry name" value="Chondroitin AC/alginate lyase"/>
    <property type="match status" value="1"/>
</dbReference>
<protein>
    <submittedName>
        <fullName evidence="8">Polysaccharide lyase 8 family protein</fullName>
    </submittedName>
</protein>
<feature type="chain" id="PRO_5047027992" evidence="4">
    <location>
        <begin position="29"/>
        <end position="767"/>
    </location>
</feature>
<dbReference type="SUPFAM" id="SSF74650">
    <property type="entry name" value="Galactose mutarotase-like"/>
    <property type="match status" value="1"/>
</dbReference>
<dbReference type="PANTHER" id="PTHR38481:SF1">
    <property type="entry name" value="HYALURONATE LYASE"/>
    <property type="match status" value="1"/>
</dbReference>
<evidence type="ECO:0000313" key="9">
    <source>
        <dbReference type="Proteomes" id="UP001595699"/>
    </source>
</evidence>
<dbReference type="InterPro" id="IPR011071">
    <property type="entry name" value="Lyase_8-like_C"/>
</dbReference>
<dbReference type="RefSeq" id="WP_205120107.1">
    <property type="nucleotide sequence ID" value="NZ_JAFBCM010000001.1"/>
</dbReference>
<reference evidence="9" key="1">
    <citation type="journal article" date="2019" name="Int. J. Syst. Evol. Microbiol.">
        <title>The Global Catalogue of Microorganisms (GCM) 10K type strain sequencing project: providing services to taxonomists for standard genome sequencing and annotation.</title>
        <authorList>
            <consortium name="The Broad Institute Genomics Platform"/>
            <consortium name="The Broad Institute Genome Sequencing Center for Infectious Disease"/>
            <person name="Wu L."/>
            <person name="Ma J."/>
        </authorList>
    </citation>
    <scope>NUCLEOTIDE SEQUENCE [LARGE SCALE GENOMIC DNA]</scope>
    <source>
        <strain evidence="9">CGMCC 4.7241</strain>
    </source>
</reference>
<feature type="domain" description="Polysaccharide lyase family 8 C-terminal" evidence="6">
    <location>
        <begin position="659"/>
        <end position="720"/>
    </location>
</feature>
<name>A0ABV7Y5S8_9ACTN</name>
<evidence type="ECO:0000259" key="5">
    <source>
        <dbReference type="Pfam" id="PF02278"/>
    </source>
</evidence>
<evidence type="ECO:0000259" key="6">
    <source>
        <dbReference type="Pfam" id="PF02884"/>
    </source>
</evidence>
<evidence type="ECO:0000259" key="7">
    <source>
        <dbReference type="Pfam" id="PF08124"/>
    </source>
</evidence>
<dbReference type="InterPro" id="IPR004103">
    <property type="entry name" value="Lyase_8_C"/>
</dbReference>
<keyword evidence="3 8" id="KW-0456">Lyase</keyword>
<dbReference type="Proteomes" id="UP001595699">
    <property type="component" value="Unassembled WGS sequence"/>
</dbReference>
<evidence type="ECO:0000256" key="4">
    <source>
        <dbReference type="SAM" id="SignalP"/>
    </source>
</evidence>
<dbReference type="Pfam" id="PF08124">
    <property type="entry name" value="Lyase_8_N"/>
    <property type="match status" value="1"/>
</dbReference>
<dbReference type="PROSITE" id="PS51318">
    <property type="entry name" value="TAT"/>
    <property type="match status" value="1"/>
</dbReference>
<dbReference type="InterPro" id="IPR038970">
    <property type="entry name" value="Lyase_8"/>
</dbReference>
<keyword evidence="2 4" id="KW-0732">Signal</keyword>
<dbReference type="SUPFAM" id="SSF49863">
    <property type="entry name" value="Hyaluronate lyase-like, C-terminal domain"/>
    <property type="match status" value="1"/>
</dbReference>
<dbReference type="InterPro" id="IPR014718">
    <property type="entry name" value="GH-type_carb-bd"/>
</dbReference>
<dbReference type="Pfam" id="PF02884">
    <property type="entry name" value="Lyase_8_C"/>
    <property type="match status" value="1"/>
</dbReference>
<evidence type="ECO:0000313" key="8">
    <source>
        <dbReference type="EMBL" id="MFC3760068.1"/>
    </source>
</evidence>
<proteinExistence type="inferred from homology"/>
<feature type="signal peptide" evidence="4">
    <location>
        <begin position="1"/>
        <end position="28"/>
    </location>
</feature>
<dbReference type="Pfam" id="PF02278">
    <property type="entry name" value="Lyase_8"/>
    <property type="match status" value="1"/>
</dbReference>
<feature type="domain" description="Polysaccharide lyase 8 N-terminal alpha-helical" evidence="7">
    <location>
        <begin position="39"/>
        <end position="346"/>
    </location>
</feature>
<gene>
    <name evidence="8" type="ORF">ACFOUW_04415</name>
</gene>
<dbReference type="CDD" id="cd01083">
    <property type="entry name" value="GAG_Lyase"/>
    <property type="match status" value="1"/>
</dbReference>
<dbReference type="GO" id="GO:0016829">
    <property type="term" value="F:lyase activity"/>
    <property type="evidence" value="ECO:0007669"/>
    <property type="project" value="UniProtKB-KW"/>
</dbReference>
<evidence type="ECO:0000256" key="3">
    <source>
        <dbReference type="ARBA" id="ARBA00023239"/>
    </source>
</evidence>
<comment type="caution">
    <text evidence="8">The sequence shown here is derived from an EMBL/GenBank/DDBJ whole genome shotgun (WGS) entry which is preliminary data.</text>
</comment>
<dbReference type="Gene3D" id="2.70.98.10">
    <property type="match status" value="1"/>
</dbReference>
<accession>A0ABV7Y5S8</accession>
<feature type="domain" description="Polysaccharide lyase family 8 central" evidence="5">
    <location>
        <begin position="388"/>
        <end position="644"/>
    </location>
</feature>
<evidence type="ECO:0000256" key="2">
    <source>
        <dbReference type="ARBA" id="ARBA00022729"/>
    </source>
</evidence>
<keyword evidence="9" id="KW-1185">Reference proteome</keyword>
<dbReference type="PANTHER" id="PTHR38481">
    <property type="entry name" value="HYALURONATE LYASE"/>
    <property type="match status" value="1"/>
</dbReference>
<dbReference type="InterPro" id="IPR008929">
    <property type="entry name" value="Chondroitin_lyas"/>
</dbReference>
<dbReference type="InterPro" id="IPR012970">
    <property type="entry name" value="Lyase_8_alpha_N"/>
</dbReference>
<comment type="similarity">
    <text evidence="1">Belongs to the polysaccharide lyase 8 family.</text>
</comment>